<dbReference type="CDD" id="cd24152">
    <property type="entry name" value="ASKHA_NBD_ROK-like"/>
    <property type="match status" value="1"/>
</dbReference>
<dbReference type="InterPro" id="IPR043129">
    <property type="entry name" value="ATPase_NBD"/>
</dbReference>
<evidence type="ECO:0000313" key="3">
    <source>
        <dbReference type="Proteomes" id="UP001597191"/>
    </source>
</evidence>
<dbReference type="Proteomes" id="UP001597191">
    <property type="component" value="Unassembled WGS sequence"/>
</dbReference>
<dbReference type="RefSeq" id="WP_125649467.1">
    <property type="nucleotide sequence ID" value="NZ_JBHTOH010000036.1"/>
</dbReference>
<dbReference type="Pfam" id="PF00480">
    <property type="entry name" value="ROK"/>
    <property type="match status" value="1"/>
</dbReference>
<dbReference type="PANTHER" id="PTHR18964">
    <property type="entry name" value="ROK (REPRESSOR, ORF, KINASE) FAMILY"/>
    <property type="match status" value="1"/>
</dbReference>
<organism evidence="2 3">
    <name type="scientific">Lapidilactobacillus gannanensis</name>
    <dbReference type="NCBI Taxonomy" id="2486002"/>
    <lineage>
        <taxon>Bacteria</taxon>
        <taxon>Bacillati</taxon>
        <taxon>Bacillota</taxon>
        <taxon>Bacilli</taxon>
        <taxon>Lactobacillales</taxon>
        <taxon>Lactobacillaceae</taxon>
        <taxon>Lapidilactobacillus</taxon>
    </lineage>
</organism>
<keyword evidence="3" id="KW-1185">Reference proteome</keyword>
<dbReference type="EMBL" id="JBHTOH010000036">
    <property type="protein sequence ID" value="MFD1411152.1"/>
    <property type="molecule type" value="Genomic_DNA"/>
</dbReference>
<protein>
    <submittedName>
        <fullName evidence="2">ROK family protein</fullName>
    </submittedName>
</protein>
<dbReference type="InterPro" id="IPR000600">
    <property type="entry name" value="ROK"/>
</dbReference>
<name>A0ABW4BQA5_9LACO</name>
<comment type="similarity">
    <text evidence="1">Belongs to the ROK (NagC/XylR) family.</text>
</comment>
<evidence type="ECO:0000313" key="2">
    <source>
        <dbReference type="EMBL" id="MFD1411152.1"/>
    </source>
</evidence>
<dbReference type="SUPFAM" id="SSF53067">
    <property type="entry name" value="Actin-like ATPase domain"/>
    <property type="match status" value="1"/>
</dbReference>
<dbReference type="Gene3D" id="3.30.420.40">
    <property type="match status" value="2"/>
</dbReference>
<accession>A0ABW4BQA5</accession>
<evidence type="ECO:0000256" key="1">
    <source>
        <dbReference type="ARBA" id="ARBA00006479"/>
    </source>
</evidence>
<reference evidence="3" key="1">
    <citation type="journal article" date="2019" name="Int. J. Syst. Evol. Microbiol.">
        <title>The Global Catalogue of Microorganisms (GCM) 10K type strain sequencing project: providing services to taxonomists for standard genome sequencing and annotation.</title>
        <authorList>
            <consortium name="The Broad Institute Genomics Platform"/>
            <consortium name="The Broad Institute Genome Sequencing Center for Infectious Disease"/>
            <person name="Wu L."/>
            <person name="Ma J."/>
        </authorList>
    </citation>
    <scope>NUCLEOTIDE SEQUENCE [LARGE SCALE GENOMIC DNA]</scope>
    <source>
        <strain evidence="3">CCM 8937</strain>
    </source>
</reference>
<gene>
    <name evidence="2" type="ORF">ACFQ4R_05995</name>
</gene>
<comment type="caution">
    <text evidence="2">The sequence shown here is derived from an EMBL/GenBank/DDBJ whole genome shotgun (WGS) entry which is preliminary data.</text>
</comment>
<proteinExistence type="inferred from homology"/>
<dbReference type="PANTHER" id="PTHR18964:SF165">
    <property type="entry name" value="BETA-GLUCOSIDE KINASE"/>
    <property type="match status" value="1"/>
</dbReference>
<sequence length="312" mass="33517">MQHYIGIDVGGTTIKYGLVDHAGQIQAQGAVPTPLNKNDFLEQLTKIVTDYQTQATDLAGIGISMPGIIKNNGFLVTAGAVRSMIGVNLKAEMEQRTNLPTNVENDANAAAIAEHWLGAAQGIENYLCLVLGTGFGGGAIINNQLYRGAHGMAGEFGWMLTHDLDFTRDLEDASLNKSSAIVGGLCHTYTLAKQQLDPEFERLIDARVIFQAAAAGEKLAQMTLDKFYYDLATGILNLIVCYDPEVVLIGGGISANPTFIHDLNAALTDLELRHVSVSEVKDQTIAQIKPAKLMNNAGIIGAVYQAMQRQEA</sequence>